<dbReference type="Proteomes" id="UP001529369">
    <property type="component" value="Unassembled WGS sequence"/>
</dbReference>
<dbReference type="InterPro" id="IPR000644">
    <property type="entry name" value="CBS_dom"/>
</dbReference>
<evidence type="ECO:0000313" key="6">
    <source>
        <dbReference type="Proteomes" id="UP001529369"/>
    </source>
</evidence>
<dbReference type="Gene3D" id="3.10.580.10">
    <property type="entry name" value="CBS-domain"/>
    <property type="match status" value="1"/>
</dbReference>
<keyword evidence="6" id="KW-1185">Reference proteome</keyword>
<keyword evidence="1 2" id="KW-0129">CBS domain</keyword>
<proteinExistence type="predicted"/>
<dbReference type="Pfam" id="PF04972">
    <property type="entry name" value="BON"/>
    <property type="match status" value="1"/>
</dbReference>
<gene>
    <name evidence="5" type="ORF">QWZ14_22220</name>
</gene>
<feature type="domain" description="CBS" evidence="4">
    <location>
        <begin position="7"/>
        <end position="65"/>
    </location>
</feature>
<name>A0ABT8ACP0_9PROT</name>
<evidence type="ECO:0000256" key="2">
    <source>
        <dbReference type="PROSITE-ProRule" id="PRU00703"/>
    </source>
</evidence>
<sequence>MLARDLMSRDLVVVAPETPVSAVTELLASRGISAVPVIDAEGSPVGLVTEGDLIRRLAEAPRGPLGWFLDMFRNPEPLVARFAKAHGATARDVMTAKLVTVPEDADAETIARLMEQHHIRRVPVLRDGKLAGIVSRADLLRAVLRDVQRPADAPRQDDASLLRAVVAAMREQPWTDTFWVYPDVEGGVVTLYGYARSEVLRDGLRLLAQDIPGVTRVEDRLKPMPLILRAAL</sequence>
<dbReference type="Pfam" id="PF00571">
    <property type="entry name" value="CBS"/>
    <property type="match status" value="2"/>
</dbReference>
<evidence type="ECO:0000259" key="4">
    <source>
        <dbReference type="PROSITE" id="PS51371"/>
    </source>
</evidence>
<accession>A0ABT8ACP0</accession>
<organism evidence="5 6">
    <name type="scientific">Paeniroseomonas aquatica</name>
    <dbReference type="NCBI Taxonomy" id="373043"/>
    <lineage>
        <taxon>Bacteria</taxon>
        <taxon>Pseudomonadati</taxon>
        <taxon>Pseudomonadota</taxon>
        <taxon>Alphaproteobacteria</taxon>
        <taxon>Acetobacterales</taxon>
        <taxon>Acetobacteraceae</taxon>
        <taxon>Paeniroseomonas</taxon>
    </lineage>
</organism>
<protein>
    <submittedName>
        <fullName evidence="5">CBS domain-containing protein</fullName>
    </submittedName>
</protein>
<dbReference type="PROSITE" id="PS50914">
    <property type="entry name" value="BON"/>
    <property type="match status" value="1"/>
</dbReference>
<dbReference type="PROSITE" id="PS51371">
    <property type="entry name" value="CBS"/>
    <property type="match status" value="2"/>
</dbReference>
<evidence type="ECO:0000313" key="5">
    <source>
        <dbReference type="EMBL" id="MDN3567104.1"/>
    </source>
</evidence>
<comment type="caution">
    <text evidence="5">The sequence shown here is derived from an EMBL/GenBank/DDBJ whole genome shotgun (WGS) entry which is preliminary data.</text>
</comment>
<dbReference type="PIRSF" id="PIRSF036990">
    <property type="entry name" value="UCP036990_CBS_BON"/>
    <property type="match status" value="1"/>
</dbReference>
<dbReference type="PANTHER" id="PTHR43080">
    <property type="entry name" value="CBS DOMAIN-CONTAINING PROTEIN CBSX3, MITOCHONDRIAL"/>
    <property type="match status" value="1"/>
</dbReference>
<dbReference type="EMBL" id="JAUFPN010000184">
    <property type="protein sequence ID" value="MDN3567104.1"/>
    <property type="molecule type" value="Genomic_DNA"/>
</dbReference>
<feature type="domain" description="BON" evidence="3">
    <location>
        <begin position="157"/>
        <end position="225"/>
    </location>
</feature>
<dbReference type="RefSeq" id="WP_290319107.1">
    <property type="nucleotide sequence ID" value="NZ_JAUFPN010000184.1"/>
</dbReference>
<dbReference type="PANTHER" id="PTHR43080:SF26">
    <property type="entry name" value="REGULATORY PROTEIN"/>
    <property type="match status" value="1"/>
</dbReference>
<dbReference type="InterPro" id="IPR051257">
    <property type="entry name" value="Diverse_CBS-Domain"/>
</dbReference>
<dbReference type="InterPro" id="IPR017080">
    <property type="entry name" value="UCP036990_CBS_BON"/>
</dbReference>
<evidence type="ECO:0000256" key="1">
    <source>
        <dbReference type="ARBA" id="ARBA00023122"/>
    </source>
</evidence>
<dbReference type="CDD" id="cd04586">
    <property type="entry name" value="CBS_pair_BON_assoc"/>
    <property type="match status" value="1"/>
</dbReference>
<feature type="domain" description="CBS" evidence="4">
    <location>
        <begin position="94"/>
        <end position="149"/>
    </location>
</feature>
<dbReference type="Gene3D" id="3.30.1340.30">
    <property type="match status" value="1"/>
</dbReference>
<reference evidence="6" key="1">
    <citation type="journal article" date="2019" name="Int. J. Syst. Evol. Microbiol.">
        <title>The Global Catalogue of Microorganisms (GCM) 10K type strain sequencing project: providing services to taxonomists for standard genome sequencing and annotation.</title>
        <authorList>
            <consortium name="The Broad Institute Genomics Platform"/>
            <consortium name="The Broad Institute Genome Sequencing Center for Infectious Disease"/>
            <person name="Wu L."/>
            <person name="Ma J."/>
        </authorList>
    </citation>
    <scope>NUCLEOTIDE SEQUENCE [LARGE SCALE GENOMIC DNA]</scope>
    <source>
        <strain evidence="6">CECT 7131</strain>
    </source>
</reference>
<dbReference type="SUPFAM" id="SSF54631">
    <property type="entry name" value="CBS-domain pair"/>
    <property type="match status" value="1"/>
</dbReference>
<dbReference type="SMART" id="SM00116">
    <property type="entry name" value="CBS"/>
    <property type="match status" value="2"/>
</dbReference>
<dbReference type="InterPro" id="IPR007055">
    <property type="entry name" value="BON_dom"/>
</dbReference>
<dbReference type="InterPro" id="IPR046342">
    <property type="entry name" value="CBS_dom_sf"/>
</dbReference>
<evidence type="ECO:0000259" key="3">
    <source>
        <dbReference type="PROSITE" id="PS50914"/>
    </source>
</evidence>